<dbReference type="AlphaFoldDB" id="A0A7V5XH14"/>
<gene>
    <name evidence="2" type="ORF">ENM15_05840</name>
</gene>
<accession>A0A7V5XH14</accession>
<dbReference type="InterPro" id="IPR052548">
    <property type="entry name" value="Type_VII_TA_antitoxin"/>
</dbReference>
<dbReference type="PANTHER" id="PTHR33933:SF3">
    <property type="entry name" value="PROTEIN ADENYLYLTRANSFERASE MJ0604-RELATED"/>
    <property type="match status" value="1"/>
</dbReference>
<organism evidence="2">
    <name type="scientific">Thermodesulfobacterium geofontis</name>
    <dbReference type="NCBI Taxonomy" id="1295609"/>
    <lineage>
        <taxon>Bacteria</taxon>
        <taxon>Pseudomonadati</taxon>
        <taxon>Thermodesulfobacteriota</taxon>
        <taxon>Thermodesulfobacteria</taxon>
        <taxon>Thermodesulfobacteriales</taxon>
        <taxon>Thermodesulfobacteriaceae</taxon>
        <taxon>Thermodesulfobacterium</taxon>
    </lineage>
</organism>
<dbReference type="CDD" id="cd05403">
    <property type="entry name" value="NT_KNTase_like"/>
    <property type="match status" value="1"/>
</dbReference>
<keyword evidence="2" id="KW-0808">Transferase</keyword>
<comment type="caution">
    <text evidence="2">The sequence shown here is derived from an EMBL/GenBank/DDBJ whole genome shotgun (WGS) entry which is preliminary data.</text>
</comment>
<dbReference type="InterPro" id="IPR002934">
    <property type="entry name" value="Polymerase_NTP_transf_dom"/>
</dbReference>
<dbReference type="EMBL" id="DRWR01000103">
    <property type="protein sequence ID" value="HHQ16315.1"/>
    <property type="molecule type" value="Genomic_DNA"/>
</dbReference>
<dbReference type="InterPro" id="IPR043519">
    <property type="entry name" value="NT_sf"/>
</dbReference>
<dbReference type="PANTHER" id="PTHR33933">
    <property type="entry name" value="NUCLEOTIDYLTRANSFERASE"/>
    <property type="match status" value="1"/>
</dbReference>
<reference evidence="2" key="1">
    <citation type="journal article" date="2020" name="mSystems">
        <title>Genome- and Community-Level Interaction Insights into Carbon Utilization and Element Cycling Functions of Hydrothermarchaeota in Hydrothermal Sediment.</title>
        <authorList>
            <person name="Zhou Z."/>
            <person name="Liu Y."/>
            <person name="Xu W."/>
            <person name="Pan J."/>
            <person name="Luo Z.H."/>
            <person name="Li M."/>
        </authorList>
    </citation>
    <scope>NUCLEOTIDE SEQUENCE [LARGE SCALE GENOMIC DNA]</scope>
    <source>
        <strain evidence="2">SpSt-106</strain>
    </source>
</reference>
<dbReference type="GO" id="GO:0016779">
    <property type="term" value="F:nucleotidyltransferase activity"/>
    <property type="evidence" value="ECO:0007669"/>
    <property type="project" value="InterPro"/>
</dbReference>
<sequence length="105" mass="12144">MEKKIIKEVIEKVFKSAGIEIDKLILFGSRARGDYKKYSDWDLLIVTKKGLSRKEKQKLAYLIRKELAEYFIDGDIIIKSEEEIQKRKDVIGSIIKSAIKEGVIL</sequence>
<evidence type="ECO:0000313" key="2">
    <source>
        <dbReference type="EMBL" id="HHQ16315.1"/>
    </source>
</evidence>
<dbReference type="SUPFAM" id="SSF81301">
    <property type="entry name" value="Nucleotidyltransferase"/>
    <property type="match status" value="1"/>
</dbReference>
<evidence type="ECO:0000259" key="1">
    <source>
        <dbReference type="Pfam" id="PF01909"/>
    </source>
</evidence>
<feature type="domain" description="Polymerase nucleotidyl transferase" evidence="1">
    <location>
        <begin position="10"/>
        <end position="97"/>
    </location>
</feature>
<dbReference type="Pfam" id="PF01909">
    <property type="entry name" value="NTP_transf_2"/>
    <property type="match status" value="1"/>
</dbReference>
<name>A0A7V5XH14_9BACT</name>
<proteinExistence type="predicted"/>
<protein>
    <submittedName>
        <fullName evidence="2">Nucleotidyltransferase domain-containing protein</fullName>
    </submittedName>
</protein>
<dbReference type="Gene3D" id="3.30.460.10">
    <property type="entry name" value="Beta Polymerase, domain 2"/>
    <property type="match status" value="1"/>
</dbReference>